<sequence length="94" mass="10950">MSCGEPHETDCREVLTEVYLYLDLECADDRRNLIRDHLDECSPCLREYGIEQEVKALVARCCGNETAPADLRERLRLRLAELVFENESREYLAD</sequence>
<dbReference type="RefSeq" id="WP_196201613.1">
    <property type="nucleotide sequence ID" value="NZ_JADPUN010000142.1"/>
</dbReference>
<evidence type="ECO:0000313" key="2">
    <source>
        <dbReference type="EMBL" id="MBF9129998.1"/>
    </source>
</evidence>
<feature type="domain" description="Putative zinc-finger" evidence="1">
    <location>
        <begin position="11"/>
        <end position="44"/>
    </location>
</feature>
<dbReference type="NCBIfam" id="TIGR03988">
    <property type="entry name" value="antisig_RsrA"/>
    <property type="match status" value="1"/>
</dbReference>
<name>A0ABS0GVH2_9ACTN</name>
<dbReference type="EMBL" id="JADPUN010000142">
    <property type="protein sequence ID" value="MBF9129998.1"/>
    <property type="molecule type" value="Genomic_DNA"/>
</dbReference>
<dbReference type="InterPro" id="IPR027383">
    <property type="entry name" value="Znf_put"/>
</dbReference>
<organism evidence="2 3">
    <name type="scientific">Plantactinospora alkalitolerans</name>
    <dbReference type="NCBI Taxonomy" id="2789879"/>
    <lineage>
        <taxon>Bacteria</taxon>
        <taxon>Bacillati</taxon>
        <taxon>Actinomycetota</taxon>
        <taxon>Actinomycetes</taxon>
        <taxon>Micromonosporales</taxon>
        <taxon>Micromonosporaceae</taxon>
        <taxon>Plantactinospora</taxon>
    </lineage>
</organism>
<comment type="caution">
    <text evidence="2">The sequence shown here is derived from an EMBL/GenBank/DDBJ whole genome shotgun (WGS) entry which is preliminary data.</text>
</comment>
<reference evidence="2 3" key="1">
    <citation type="submission" date="2020-11" db="EMBL/GenBank/DDBJ databases">
        <title>A novel isolate from a Black sea contaminated sediment with potential to produce alkanes: Plantactinospora alkalitolerans sp. nov.</title>
        <authorList>
            <person name="Carro L."/>
            <person name="Veyisoglu A."/>
            <person name="Guven K."/>
            <person name="Schumann P."/>
            <person name="Klenk H.-P."/>
            <person name="Sahin N."/>
        </authorList>
    </citation>
    <scope>NUCLEOTIDE SEQUENCE [LARGE SCALE GENOMIC DNA]</scope>
    <source>
        <strain evidence="2 3">S1510</strain>
    </source>
</reference>
<accession>A0ABS0GVH2</accession>
<proteinExistence type="predicted"/>
<dbReference type="Pfam" id="PF13490">
    <property type="entry name" value="zf-HC2"/>
    <property type="match status" value="1"/>
</dbReference>
<dbReference type="InterPro" id="IPR024020">
    <property type="entry name" value="Anit_sigma_mycothiol_RsrA"/>
</dbReference>
<evidence type="ECO:0000313" key="3">
    <source>
        <dbReference type="Proteomes" id="UP000638560"/>
    </source>
</evidence>
<keyword evidence="3" id="KW-1185">Reference proteome</keyword>
<protein>
    <submittedName>
        <fullName evidence="2">Mycothiol system anti-sigma-R factor</fullName>
    </submittedName>
</protein>
<dbReference type="Proteomes" id="UP000638560">
    <property type="component" value="Unassembled WGS sequence"/>
</dbReference>
<gene>
    <name evidence="2" type="primary">rsrA</name>
    <name evidence="2" type="ORF">I0C86_13655</name>
</gene>
<evidence type="ECO:0000259" key="1">
    <source>
        <dbReference type="Pfam" id="PF13490"/>
    </source>
</evidence>